<dbReference type="RefSeq" id="WP_210033249.1">
    <property type="nucleotide sequence ID" value="NZ_JAGINU010000001.1"/>
</dbReference>
<reference evidence="1 2" key="1">
    <citation type="submission" date="2021-03" db="EMBL/GenBank/DDBJ databases">
        <title>Sequencing the genomes of 1000 actinobacteria strains.</title>
        <authorList>
            <person name="Klenk H.-P."/>
        </authorList>
    </citation>
    <scope>NUCLEOTIDE SEQUENCE [LARGE SCALE GENOMIC DNA]</scope>
    <source>
        <strain evidence="1 2">DSM 45256</strain>
    </source>
</reference>
<keyword evidence="2" id="KW-1185">Reference proteome</keyword>
<sequence>MTELFWFGLLLGLVAGYYVGRFLAEVRAAKHDMQRRWHKRAEYRDWD</sequence>
<organism evidence="1 2">
    <name type="scientific">Pseudonocardia parietis</name>
    <dbReference type="NCBI Taxonomy" id="570936"/>
    <lineage>
        <taxon>Bacteria</taxon>
        <taxon>Bacillati</taxon>
        <taxon>Actinomycetota</taxon>
        <taxon>Actinomycetes</taxon>
        <taxon>Pseudonocardiales</taxon>
        <taxon>Pseudonocardiaceae</taxon>
        <taxon>Pseudonocardia</taxon>
    </lineage>
</organism>
<dbReference type="Proteomes" id="UP001519295">
    <property type="component" value="Unassembled WGS sequence"/>
</dbReference>
<protein>
    <submittedName>
        <fullName evidence="1">Membrane protein YqaA with SNARE-associated domain</fullName>
    </submittedName>
</protein>
<proteinExistence type="predicted"/>
<accession>A0ABS4W2M0</accession>
<comment type="caution">
    <text evidence="1">The sequence shown here is derived from an EMBL/GenBank/DDBJ whole genome shotgun (WGS) entry which is preliminary data.</text>
</comment>
<evidence type="ECO:0000313" key="2">
    <source>
        <dbReference type="Proteomes" id="UP001519295"/>
    </source>
</evidence>
<dbReference type="EMBL" id="JAGINU010000001">
    <property type="protein sequence ID" value="MBP2370193.1"/>
    <property type="molecule type" value="Genomic_DNA"/>
</dbReference>
<name>A0ABS4W2M0_9PSEU</name>
<evidence type="ECO:0000313" key="1">
    <source>
        <dbReference type="EMBL" id="MBP2370193.1"/>
    </source>
</evidence>
<gene>
    <name evidence="1" type="ORF">JOF36_005889</name>
</gene>